<name>A0A1W1XNW5_9CLOT</name>
<reference evidence="3 4" key="1">
    <citation type="submission" date="2017-04" db="EMBL/GenBank/DDBJ databases">
        <authorList>
            <person name="Afonso C.L."/>
            <person name="Miller P.J."/>
            <person name="Scott M.A."/>
            <person name="Spackman E."/>
            <person name="Goraichik I."/>
            <person name="Dimitrov K.M."/>
            <person name="Suarez D.L."/>
            <person name="Swayne D.E."/>
        </authorList>
    </citation>
    <scope>NUCLEOTIDE SEQUENCE [LARGE SCALE GENOMIC DNA]</scope>
    <source>
        <strain evidence="3 4">DSM 12555</strain>
    </source>
</reference>
<keyword evidence="1" id="KW-1133">Transmembrane helix</keyword>
<dbReference type="OrthoDB" id="1896129at2"/>
<dbReference type="InterPro" id="IPR025164">
    <property type="entry name" value="Toastrack_DUF4097"/>
</dbReference>
<accession>A0A1W1XNW5</accession>
<evidence type="ECO:0000256" key="1">
    <source>
        <dbReference type="SAM" id="Phobius"/>
    </source>
</evidence>
<dbReference type="STRING" id="1121291.SAMN02745134_02410"/>
<dbReference type="Proteomes" id="UP000192468">
    <property type="component" value="Unassembled WGS sequence"/>
</dbReference>
<keyword evidence="4" id="KW-1185">Reference proteome</keyword>
<protein>
    <submittedName>
        <fullName evidence="3">Lia operon protein LiaG</fullName>
    </submittedName>
</protein>
<evidence type="ECO:0000313" key="4">
    <source>
        <dbReference type="Proteomes" id="UP000192468"/>
    </source>
</evidence>
<dbReference type="AlphaFoldDB" id="A0A1W1XNW5"/>
<feature type="transmembrane region" description="Helical" evidence="1">
    <location>
        <begin position="12"/>
        <end position="32"/>
    </location>
</feature>
<dbReference type="RefSeq" id="WP_084116232.1">
    <property type="nucleotide sequence ID" value="NZ_FWXH01000008.1"/>
</dbReference>
<sequence>MKFIEKFNIKKVVIYLLGIMFVTLGLGTLIILGTGTNLMKGTHSNHTSVNDSKTSNLSGINEIYVDVSSSDINIIPEGTSQLKAHLYGDMTSNNKYTNSKIQCYKSGNTLVIKQVEPHINFVFFSSNLKLDVYIPADYNKDIKLVSSSGDINVNDYKLNKLQCNLSSGNLKMNNINADTFNYLSSSGDLKADKLTTKTTTLDSSSGSININAFSGDLTAENSSGDTNIEYADFNNNINVHSSSGEIALTLPKSAEFDLDAVASSGDITTDFPITVSGKDGGHKLQGVVVNDKNKIKLDVSSGDIKILN</sequence>
<organism evidence="3 4">
    <name type="scientific">Clostridium acidisoli DSM 12555</name>
    <dbReference type="NCBI Taxonomy" id="1121291"/>
    <lineage>
        <taxon>Bacteria</taxon>
        <taxon>Bacillati</taxon>
        <taxon>Bacillota</taxon>
        <taxon>Clostridia</taxon>
        <taxon>Eubacteriales</taxon>
        <taxon>Clostridiaceae</taxon>
        <taxon>Clostridium</taxon>
    </lineage>
</organism>
<keyword evidence="1" id="KW-0472">Membrane</keyword>
<proteinExistence type="predicted"/>
<evidence type="ECO:0000313" key="3">
    <source>
        <dbReference type="EMBL" id="SMC25218.1"/>
    </source>
</evidence>
<dbReference type="EMBL" id="FWXH01000008">
    <property type="protein sequence ID" value="SMC25218.1"/>
    <property type="molecule type" value="Genomic_DNA"/>
</dbReference>
<dbReference type="PANTHER" id="PTHR34094">
    <property type="match status" value="1"/>
</dbReference>
<feature type="domain" description="DUF4097" evidence="2">
    <location>
        <begin position="60"/>
        <end position="306"/>
    </location>
</feature>
<dbReference type="PANTHER" id="PTHR34094:SF1">
    <property type="entry name" value="PROTEIN FAM185A"/>
    <property type="match status" value="1"/>
</dbReference>
<keyword evidence="1" id="KW-0812">Transmembrane</keyword>
<dbReference type="Pfam" id="PF13349">
    <property type="entry name" value="DUF4097"/>
    <property type="match status" value="1"/>
</dbReference>
<evidence type="ECO:0000259" key="2">
    <source>
        <dbReference type="Pfam" id="PF13349"/>
    </source>
</evidence>
<gene>
    <name evidence="3" type="ORF">SAMN02745134_02410</name>
</gene>